<keyword evidence="1" id="KW-1133">Transmembrane helix</keyword>
<organism evidence="2 3">
    <name type="scientific">Marinospirillum alkaliphilum DSM 21637</name>
    <dbReference type="NCBI Taxonomy" id="1122209"/>
    <lineage>
        <taxon>Bacteria</taxon>
        <taxon>Pseudomonadati</taxon>
        <taxon>Pseudomonadota</taxon>
        <taxon>Gammaproteobacteria</taxon>
        <taxon>Oceanospirillales</taxon>
        <taxon>Oceanospirillaceae</taxon>
        <taxon>Marinospirillum</taxon>
    </lineage>
</organism>
<name>A0A1K1V5Q2_9GAMM</name>
<keyword evidence="3" id="KW-1185">Reference proteome</keyword>
<keyword evidence="1" id="KW-0812">Transmembrane</keyword>
<sequence>MYTHPMLTAIPKPPESHWIHPARWLAISSMLADHLARYLHPGNLDHYWLAATFGRLAFPLFAAMLAWHLLFHTRSPLLYAGRILLIGLVAQPVYALMIGIPLSYPWLNVCFTLAAGLLLGSGLKHLLALAQQPGWRPDLLHWLGMALALLLAWLVAPWLDYGLPGILLVPCLVLVFWLMQQPASSSQSLIGSVVLTGFVGLGLNSFGLPTFSSLLALAFILLGVKNSGRLQRMKGYMPPLPRWLWLSFYPGHLLLVVMLSHAVRH</sequence>
<dbReference type="Proteomes" id="UP000182350">
    <property type="component" value="Unassembled WGS sequence"/>
</dbReference>
<feature type="transmembrane region" description="Helical" evidence="1">
    <location>
        <begin position="139"/>
        <end position="155"/>
    </location>
</feature>
<evidence type="ECO:0000313" key="3">
    <source>
        <dbReference type="Proteomes" id="UP000182350"/>
    </source>
</evidence>
<protein>
    <submittedName>
        <fullName evidence="2">TraX protein</fullName>
    </submittedName>
</protein>
<feature type="transmembrane region" description="Helical" evidence="1">
    <location>
        <begin position="83"/>
        <end position="100"/>
    </location>
</feature>
<dbReference type="Pfam" id="PF05857">
    <property type="entry name" value="TraX"/>
    <property type="match status" value="1"/>
</dbReference>
<evidence type="ECO:0000313" key="2">
    <source>
        <dbReference type="EMBL" id="SFX20432.1"/>
    </source>
</evidence>
<keyword evidence="1" id="KW-0472">Membrane</keyword>
<dbReference type="InterPro" id="IPR008875">
    <property type="entry name" value="TraX"/>
</dbReference>
<accession>A0A1K1V5Q2</accession>
<feature type="transmembrane region" description="Helical" evidence="1">
    <location>
        <begin position="190"/>
        <end position="223"/>
    </location>
</feature>
<dbReference type="EMBL" id="FPJW01000002">
    <property type="protein sequence ID" value="SFX20432.1"/>
    <property type="molecule type" value="Genomic_DNA"/>
</dbReference>
<reference evidence="2 3" key="1">
    <citation type="submission" date="2016-11" db="EMBL/GenBank/DDBJ databases">
        <authorList>
            <person name="Jaros S."/>
            <person name="Januszkiewicz K."/>
            <person name="Wedrychowicz H."/>
        </authorList>
    </citation>
    <scope>NUCLEOTIDE SEQUENCE [LARGE SCALE GENOMIC DNA]</scope>
    <source>
        <strain evidence="2 3">DSM 21637</strain>
    </source>
</reference>
<feature type="transmembrane region" description="Helical" evidence="1">
    <location>
        <begin position="106"/>
        <end position="127"/>
    </location>
</feature>
<proteinExistence type="predicted"/>
<gene>
    <name evidence="2" type="ORF">SAMN02745752_00793</name>
</gene>
<feature type="transmembrane region" description="Helical" evidence="1">
    <location>
        <begin position="243"/>
        <end position="263"/>
    </location>
</feature>
<feature type="transmembrane region" description="Helical" evidence="1">
    <location>
        <begin position="47"/>
        <end position="71"/>
    </location>
</feature>
<feature type="transmembrane region" description="Helical" evidence="1">
    <location>
        <begin position="161"/>
        <end position="178"/>
    </location>
</feature>
<dbReference type="STRING" id="1122209.SAMN02745752_00793"/>
<dbReference type="AlphaFoldDB" id="A0A1K1V5Q2"/>
<dbReference type="OrthoDB" id="9781069at2"/>
<evidence type="ECO:0000256" key="1">
    <source>
        <dbReference type="SAM" id="Phobius"/>
    </source>
</evidence>